<dbReference type="AlphaFoldDB" id="A0A9E7SX81"/>
<dbReference type="Gene3D" id="1.10.10.10">
    <property type="entry name" value="Winged helix-like DNA-binding domain superfamily/Winged helix DNA-binding domain"/>
    <property type="match status" value="1"/>
</dbReference>
<feature type="domain" description="DUF7344" evidence="1">
    <location>
        <begin position="21"/>
        <end position="104"/>
    </location>
</feature>
<sequence>MTTNIPSPALFEQAGEVTSTFDLLADQRRRVVVRYLEETTGPATLGELAEEISVRESSGRLHSISDHADAQHDHLRSITISLHHVHIPKLADADAIDYDPETKTALLTETGERIAARMDAICGEPRDTYDRSS</sequence>
<proteinExistence type="predicted"/>
<evidence type="ECO:0000259" key="1">
    <source>
        <dbReference type="Pfam" id="PF24035"/>
    </source>
</evidence>
<dbReference type="RefSeq" id="WP_254158410.1">
    <property type="nucleotide sequence ID" value="NZ_CP100355.1"/>
</dbReference>
<evidence type="ECO:0000313" key="3">
    <source>
        <dbReference type="Proteomes" id="UP001056855"/>
    </source>
</evidence>
<protein>
    <recommendedName>
        <fullName evidence="1">DUF7344 domain-containing protein</fullName>
    </recommendedName>
</protein>
<gene>
    <name evidence="2" type="ORF">NGM29_01005</name>
</gene>
<organism evidence="2 3">
    <name type="scientific">Natronosalvus rutilus</name>
    <dbReference type="NCBI Taxonomy" id="2953753"/>
    <lineage>
        <taxon>Archaea</taxon>
        <taxon>Methanobacteriati</taxon>
        <taxon>Methanobacteriota</taxon>
        <taxon>Stenosarchaea group</taxon>
        <taxon>Halobacteria</taxon>
        <taxon>Halobacteriales</taxon>
        <taxon>Natrialbaceae</taxon>
        <taxon>Natronosalvus</taxon>
    </lineage>
</organism>
<reference evidence="2" key="1">
    <citation type="submission" date="2022-06" db="EMBL/GenBank/DDBJ databases">
        <title>Diverse halophilic archaea isolated from saline environments.</title>
        <authorList>
            <person name="Cui H.-L."/>
        </authorList>
    </citation>
    <scope>NUCLEOTIDE SEQUENCE</scope>
    <source>
        <strain evidence="2">WLHS1</strain>
    </source>
</reference>
<dbReference type="GeneID" id="73288581"/>
<dbReference type="KEGG" id="sawl:NGM29_01005"/>
<dbReference type="InterPro" id="IPR036388">
    <property type="entry name" value="WH-like_DNA-bd_sf"/>
</dbReference>
<dbReference type="Proteomes" id="UP001056855">
    <property type="component" value="Chromosome"/>
</dbReference>
<dbReference type="InterPro" id="IPR055768">
    <property type="entry name" value="DUF7344"/>
</dbReference>
<dbReference type="Pfam" id="PF24035">
    <property type="entry name" value="DUF7344"/>
    <property type="match status" value="1"/>
</dbReference>
<name>A0A9E7SX81_9EURY</name>
<evidence type="ECO:0000313" key="2">
    <source>
        <dbReference type="EMBL" id="UTF53893.1"/>
    </source>
</evidence>
<keyword evidence="3" id="KW-1185">Reference proteome</keyword>
<accession>A0A9E7SX81</accession>
<dbReference type="EMBL" id="CP100355">
    <property type="protein sequence ID" value="UTF53893.1"/>
    <property type="molecule type" value="Genomic_DNA"/>
</dbReference>